<evidence type="ECO:0000313" key="1">
    <source>
        <dbReference type="EMBL" id="JAD50708.1"/>
    </source>
</evidence>
<dbReference type="EMBL" id="GBRH01247187">
    <property type="protein sequence ID" value="JAD50708.1"/>
    <property type="molecule type" value="Transcribed_RNA"/>
</dbReference>
<protein>
    <submittedName>
        <fullName evidence="1">Uncharacterized protein</fullName>
    </submittedName>
</protein>
<dbReference type="AlphaFoldDB" id="A0A0A9ALH8"/>
<reference evidence="1" key="1">
    <citation type="submission" date="2014-09" db="EMBL/GenBank/DDBJ databases">
        <authorList>
            <person name="Magalhaes I.L.F."/>
            <person name="Oliveira U."/>
            <person name="Santos F.R."/>
            <person name="Vidigal T.H.D.A."/>
            <person name="Brescovit A.D."/>
            <person name="Santos A.J."/>
        </authorList>
    </citation>
    <scope>NUCLEOTIDE SEQUENCE</scope>
    <source>
        <tissue evidence="1">Shoot tissue taken approximately 20 cm above the soil surface</tissue>
    </source>
</reference>
<accession>A0A0A9ALH8</accession>
<proteinExistence type="predicted"/>
<reference evidence="1" key="2">
    <citation type="journal article" date="2015" name="Data Brief">
        <title>Shoot transcriptome of the giant reed, Arundo donax.</title>
        <authorList>
            <person name="Barrero R.A."/>
            <person name="Guerrero F.D."/>
            <person name="Moolhuijzen P."/>
            <person name="Goolsby J.A."/>
            <person name="Tidwell J."/>
            <person name="Bellgard S.E."/>
            <person name="Bellgard M.I."/>
        </authorList>
    </citation>
    <scope>NUCLEOTIDE SEQUENCE</scope>
    <source>
        <tissue evidence="1">Shoot tissue taken approximately 20 cm above the soil surface</tissue>
    </source>
</reference>
<name>A0A0A9ALH8_ARUDO</name>
<organism evidence="1">
    <name type="scientific">Arundo donax</name>
    <name type="common">Giant reed</name>
    <name type="synonym">Donax arundinaceus</name>
    <dbReference type="NCBI Taxonomy" id="35708"/>
    <lineage>
        <taxon>Eukaryota</taxon>
        <taxon>Viridiplantae</taxon>
        <taxon>Streptophyta</taxon>
        <taxon>Embryophyta</taxon>
        <taxon>Tracheophyta</taxon>
        <taxon>Spermatophyta</taxon>
        <taxon>Magnoliopsida</taxon>
        <taxon>Liliopsida</taxon>
        <taxon>Poales</taxon>
        <taxon>Poaceae</taxon>
        <taxon>PACMAD clade</taxon>
        <taxon>Arundinoideae</taxon>
        <taxon>Arundineae</taxon>
        <taxon>Arundo</taxon>
    </lineage>
</organism>
<sequence>MANLAFLQLPSISPKMNKIIQKFRLVICKCCD</sequence>